<organism evidence="1 2">
    <name type="scientific">Leptospira santarosai serovar Shermani str. LT 821</name>
    <dbReference type="NCBI Taxonomy" id="758847"/>
    <lineage>
        <taxon>Bacteria</taxon>
        <taxon>Pseudomonadati</taxon>
        <taxon>Spirochaetota</taxon>
        <taxon>Spirochaetia</taxon>
        <taxon>Leptospirales</taxon>
        <taxon>Leptospiraceae</taxon>
        <taxon>Leptospira</taxon>
    </lineage>
</organism>
<dbReference type="PATRIC" id="fig|758847.3.peg.9"/>
<dbReference type="KEGG" id="lst:LSS_00055"/>
<reference evidence="1 2" key="2">
    <citation type="journal article" date="2014" name="Emerg. Microbes Infect.">
        <title>Potential impact on kidney infection: a whole-genome analysis of Leptospira santarosai serovar Shermani.</title>
        <authorList>
            <person name="Chou L.F."/>
            <person name="Chen T.W."/>
            <person name="Ko Y.C."/>
            <person name="Pan M.J."/>
            <person name="Tian Y.C."/>
            <person name="Chiu C.H."/>
            <person name="Tang P."/>
            <person name="Hung C.C."/>
            <person name="Yang C.W."/>
        </authorList>
    </citation>
    <scope>NUCLEOTIDE SEQUENCE</scope>
    <source>
        <strain evidence="1 2">LT 821</strain>
    </source>
</reference>
<name>K8YEI4_9LEPT</name>
<proteinExistence type="predicted"/>
<evidence type="ECO:0000313" key="2">
    <source>
        <dbReference type="Proteomes" id="UP000035800"/>
    </source>
</evidence>
<accession>K8YEI4</accession>
<evidence type="ECO:0000313" key="1">
    <source>
        <dbReference type="EMBL" id="EKT88697.1"/>
    </source>
</evidence>
<dbReference type="AlphaFoldDB" id="K8YEI4"/>
<dbReference type="EMBL" id="CP006694">
    <property type="protein sequence ID" value="EKT88697.1"/>
    <property type="molecule type" value="Genomic_DNA"/>
</dbReference>
<reference evidence="1 2" key="1">
    <citation type="journal article" date="2012" name="Gene">
        <title>Sequence of Leptospira santarosai serovar Shermani genome and prediction of virulence-associated genes.</title>
        <authorList>
            <person name="Chou L.F."/>
            <person name="Chen Y.T."/>
            <person name="Lu C.W."/>
            <person name="Ko Y.C."/>
            <person name="Tang C.Y."/>
            <person name="Pan M.J."/>
            <person name="Tian Y.C."/>
            <person name="Chiu C.H."/>
            <person name="Hung C.C."/>
            <person name="Yang C.W."/>
        </authorList>
    </citation>
    <scope>NUCLEOTIDE SEQUENCE [LARGE SCALE GENOMIC DNA]</scope>
    <source>
        <strain evidence="1">LT 821</strain>
    </source>
</reference>
<dbReference type="STRING" id="758847.LSS_00055"/>
<sequence>MFRDKFKIKSLHKISVWRPIPNEKPTSQKFHSPIVAKE</sequence>
<gene>
    <name evidence="1" type="ORF">LSS_00055</name>
</gene>
<protein>
    <submittedName>
        <fullName evidence="1">Uncharacterized protein</fullName>
    </submittedName>
</protein>
<dbReference type="Proteomes" id="UP000035800">
    <property type="component" value="Chromosome I"/>
</dbReference>